<proteinExistence type="predicted"/>
<dbReference type="AlphaFoldDB" id="A0A0A9EK23"/>
<reference evidence="1" key="1">
    <citation type="submission" date="2014-09" db="EMBL/GenBank/DDBJ databases">
        <authorList>
            <person name="Magalhaes I.L.F."/>
            <person name="Oliveira U."/>
            <person name="Santos F.R."/>
            <person name="Vidigal T.H.D.A."/>
            <person name="Brescovit A.D."/>
            <person name="Santos A.J."/>
        </authorList>
    </citation>
    <scope>NUCLEOTIDE SEQUENCE</scope>
    <source>
        <tissue evidence="1">Shoot tissue taken approximately 20 cm above the soil surface</tissue>
    </source>
</reference>
<name>A0A0A9EK23_ARUDO</name>
<organism evidence="1">
    <name type="scientific">Arundo donax</name>
    <name type="common">Giant reed</name>
    <name type="synonym">Donax arundinaceus</name>
    <dbReference type="NCBI Taxonomy" id="35708"/>
    <lineage>
        <taxon>Eukaryota</taxon>
        <taxon>Viridiplantae</taxon>
        <taxon>Streptophyta</taxon>
        <taxon>Embryophyta</taxon>
        <taxon>Tracheophyta</taxon>
        <taxon>Spermatophyta</taxon>
        <taxon>Magnoliopsida</taxon>
        <taxon>Liliopsida</taxon>
        <taxon>Poales</taxon>
        <taxon>Poaceae</taxon>
        <taxon>PACMAD clade</taxon>
        <taxon>Arundinoideae</taxon>
        <taxon>Arundineae</taxon>
        <taxon>Arundo</taxon>
    </lineage>
</organism>
<dbReference type="EMBL" id="GBRH01196831">
    <property type="protein sequence ID" value="JAE01065.1"/>
    <property type="molecule type" value="Transcribed_RNA"/>
</dbReference>
<reference evidence="1" key="2">
    <citation type="journal article" date="2015" name="Data Brief">
        <title>Shoot transcriptome of the giant reed, Arundo donax.</title>
        <authorList>
            <person name="Barrero R.A."/>
            <person name="Guerrero F.D."/>
            <person name="Moolhuijzen P."/>
            <person name="Goolsby J.A."/>
            <person name="Tidwell J."/>
            <person name="Bellgard S.E."/>
            <person name="Bellgard M.I."/>
        </authorList>
    </citation>
    <scope>NUCLEOTIDE SEQUENCE</scope>
    <source>
        <tissue evidence="1">Shoot tissue taken approximately 20 cm above the soil surface</tissue>
    </source>
</reference>
<accession>A0A0A9EK23</accession>
<protein>
    <submittedName>
        <fullName evidence="1">Uncharacterized protein</fullName>
    </submittedName>
</protein>
<sequence length="27" mass="2969">MLITSHGFNFKSTTSILCVQSTSYSES</sequence>
<evidence type="ECO:0000313" key="1">
    <source>
        <dbReference type="EMBL" id="JAE01065.1"/>
    </source>
</evidence>